<sequence>MAAPRNCIYFRRRRGYLLVAAALRRLDTDQRLLSERRVTVDLMLFSASALKSSPGNRCLSGGGQRLHRDSSGQSRSRSSRIPECGCSLVYRVAPFGFYTP</sequence>
<proteinExistence type="predicted"/>
<dbReference type="EMBL" id="SDAQ01000121">
    <property type="protein sequence ID" value="KAI3536683.1"/>
    <property type="molecule type" value="Genomic_DNA"/>
</dbReference>
<accession>A0A9Q0AZD8</accession>
<evidence type="ECO:0000313" key="2">
    <source>
        <dbReference type="EMBL" id="KAI3536683.1"/>
    </source>
</evidence>
<organism evidence="2 3">
    <name type="scientific">Colletotrichum abscissum</name>
    <dbReference type="NCBI Taxonomy" id="1671311"/>
    <lineage>
        <taxon>Eukaryota</taxon>
        <taxon>Fungi</taxon>
        <taxon>Dikarya</taxon>
        <taxon>Ascomycota</taxon>
        <taxon>Pezizomycotina</taxon>
        <taxon>Sordariomycetes</taxon>
        <taxon>Hypocreomycetidae</taxon>
        <taxon>Glomerellales</taxon>
        <taxon>Glomerellaceae</taxon>
        <taxon>Colletotrichum</taxon>
        <taxon>Colletotrichum acutatum species complex</taxon>
    </lineage>
</organism>
<dbReference type="AlphaFoldDB" id="A0A9Q0AZD8"/>
<comment type="caution">
    <text evidence="2">The sequence shown here is derived from an EMBL/GenBank/DDBJ whole genome shotgun (WGS) entry which is preliminary data.</text>
</comment>
<evidence type="ECO:0000256" key="1">
    <source>
        <dbReference type="SAM" id="MobiDB-lite"/>
    </source>
</evidence>
<evidence type="ECO:0000313" key="3">
    <source>
        <dbReference type="Proteomes" id="UP001056436"/>
    </source>
</evidence>
<keyword evidence="3" id="KW-1185">Reference proteome</keyword>
<dbReference type="Proteomes" id="UP001056436">
    <property type="component" value="Unassembled WGS sequence"/>
</dbReference>
<protein>
    <submittedName>
        <fullName evidence="2">Uncharacterized protein</fullName>
    </submittedName>
</protein>
<gene>
    <name evidence="2" type="ORF">CABS02_12473</name>
</gene>
<name>A0A9Q0AZD8_9PEZI</name>
<reference evidence="2" key="1">
    <citation type="submission" date="2019-01" db="EMBL/GenBank/DDBJ databases">
        <title>Colletotrichum abscissum LGMF1257.</title>
        <authorList>
            <person name="Baroncelli R."/>
        </authorList>
    </citation>
    <scope>NUCLEOTIDE SEQUENCE</scope>
    <source>
        <strain evidence="2">Ca142</strain>
    </source>
</reference>
<feature type="region of interest" description="Disordered" evidence="1">
    <location>
        <begin position="54"/>
        <end position="80"/>
    </location>
</feature>